<dbReference type="InterPro" id="IPR013099">
    <property type="entry name" value="K_chnl_dom"/>
</dbReference>
<keyword evidence="7 12" id="KW-1133">Transmembrane helix</keyword>
<dbReference type="InterPro" id="IPR013518">
    <property type="entry name" value="K_chnl_inward-rec_Kir_cyto"/>
</dbReference>
<keyword evidence="10 15" id="KW-0407">Ion channel</keyword>
<evidence type="ECO:0000259" key="14">
    <source>
        <dbReference type="Pfam" id="PF17655"/>
    </source>
</evidence>
<keyword evidence="3" id="KW-0633">Potassium transport</keyword>
<gene>
    <name evidence="15" type="ORF">SAMN05660895_1142</name>
</gene>
<protein>
    <submittedName>
        <fullName evidence="15">Inward rectifier potassium channel</fullName>
    </submittedName>
</protein>
<keyword evidence="9 12" id="KW-0472">Membrane</keyword>
<dbReference type="STRING" id="1393122.SAMN05660895_1142"/>
<evidence type="ECO:0000256" key="10">
    <source>
        <dbReference type="ARBA" id="ARBA00023303"/>
    </source>
</evidence>
<name>A0A1I7NAJ0_9BACT</name>
<evidence type="ECO:0000256" key="7">
    <source>
        <dbReference type="ARBA" id="ARBA00022989"/>
    </source>
</evidence>
<feature type="compositionally biased region" description="Polar residues" evidence="11">
    <location>
        <begin position="9"/>
        <end position="24"/>
    </location>
</feature>
<dbReference type="Gene3D" id="1.10.287.70">
    <property type="match status" value="1"/>
</dbReference>
<keyword evidence="5" id="KW-0851">Voltage-gated channel</keyword>
<dbReference type="SUPFAM" id="SSF81296">
    <property type="entry name" value="E set domains"/>
    <property type="match status" value="1"/>
</dbReference>
<evidence type="ECO:0000256" key="5">
    <source>
        <dbReference type="ARBA" id="ARBA00022882"/>
    </source>
</evidence>
<dbReference type="PANTHER" id="PTHR11767">
    <property type="entry name" value="INWARD RECTIFIER POTASSIUM CHANNEL"/>
    <property type="match status" value="1"/>
</dbReference>
<evidence type="ECO:0000256" key="8">
    <source>
        <dbReference type="ARBA" id="ARBA00023065"/>
    </source>
</evidence>
<evidence type="ECO:0000313" key="15">
    <source>
        <dbReference type="EMBL" id="SFV31669.1"/>
    </source>
</evidence>
<comment type="subcellular location">
    <subcellularLocation>
        <location evidence="1">Membrane</location>
        <topology evidence="1">Multi-pass membrane protein</topology>
    </subcellularLocation>
</comment>
<dbReference type="Pfam" id="PF07885">
    <property type="entry name" value="Ion_trans_2"/>
    <property type="match status" value="1"/>
</dbReference>
<dbReference type="Gene3D" id="2.60.40.1400">
    <property type="entry name" value="G protein-activated inward rectifier potassium channel 1"/>
    <property type="match status" value="1"/>
</dbReference>
<dbReference type="Proteomes" id="UP000199537">
    <property type="component" value="Unassembled WGS sequence"/>
</dbReference>
<dbReference type="InterPro" id="IPR016449">
    <property type="entry name" value="K_chnl_inward-rec_Kir"/>
</dbReference>
<evidence type="ECO:0000256" key="2">
    <source>
        <dbReference type="ARBA" id="ARBA00022448"/>
    </source>
</evidence>
<evidence type="ECO:0000256" key="1">
    <source>
        <dbReference type="ARBA" id="ARBA00004141"/>
    </source>
</evidence>
<proteinExistence type="predicted"/>
<evidence type="ECO:0000256" key="11">
    <source>
        <dbReference type="SAM" id="MobiDB-lite"/>
    </source>
</evidence>
<evidence type="ECO:0000259" key="13">
    <source>
        <dbReference type="Pfam" id="PF07885"/>
    </source>
</evidence>
<keyword evidence="4 12" id="KW-0812">Transmembrane</keyword>
<dbReference type="OrthoDB" id="9813518at2"/>
<keyword evidence="8" id="KW-0406">Ion transport</keyword>
<dbReference type="InterPro" id="IPR041647">
    <property type="entry name" value="IRK_C"/>
</dbReference>
<dbReference type="GO" id="GO:0034702">
    <property type="term" value="C:monoatomic ion channel complex"/>
    <property type="evidence" value="ECO:0007669"/>
    <property type="project" value="UniProtKB-KW"/>
</dbReference>
<dbReference type="GO" id="GO:0005242">
    <property type="term" value="F:inward rectifier potassium channel activity"/>
    <property type="evidence" value="ECO:0007669"/>
    <property type="project" value="InterPro"/>
</dbReference>
<feature type="domain" description="Inward rectifier potassium channel C-terminal" evidence="14">
    <location>
        <begin position="162"/>
        <end position="323"/>
    </location>
</feature>
<organism evidence="15 16">
    <name type="scientific">Thermoflavifilum thermophilum</name>
    <dbReference type="NCBI Taxonomy" id="1393122"/>
    <lineage>
        <taxon>Bacteria</taxon>
        <taxon>Pseudomonadati</taxon>
        <taxon>Bacteroidota</taxon>
        <taxon>Chitinophagia</taxon>
        <taxon>Chitinophagales</taxon>
        <taxon>Chitinophagaceae</taxon>
        <taxon>Thermoflavifilum</taxon>
    </lineage>
</organism>
<feature type="transmembrane region" description="Helical" evidence="12">
    <location>
        <begin position="61"/>
        <end position="86"/>
    </location>
</feature>
<dbReference type="PANTHER" id="PTHR11767:SF102">
    <property type="entry name" value="INWARDLY RECTIFYING POTASSIUM CHANNEL 1, ISOFORM F"/>
    <property type="match status" value="1"/>
</dbReference>
<keyword evidence="6" id="KW-0630">Potassium</keyword>
<dbReference type="RefSeq" id="WP_092458816.1">
    <property type="nucleotide sequence ID" value="NZ_FPCJ01000001.1"/>
</dbReference>
<evidence type="ECO:0000313" key="16">
    <source>
        <dbReference type="Proteomes" id="UP000199537"/>
    </source>
</evidence>
<feature type="transmembrane region" description="Helical" evidence="12">
    <location>
        <begin position="133"/>
        <end position="153"/>
    </location>
</feature>
<evidence type="ECO:0000256" key="4">
    <source>
        <dbReference type="ARBA" id="ARBA00022692"/>
    </source>
</evidence>
<dbReference type="InterPro" id="IPR014756">
    <property type="entry name" value="Ig_E-set"/>
</dbReference>
<accession>A0A1I7NAJ0</accession>
<keyword evidence="2" id="KW-0813">Transport</keyword>
<dbReference type="GO" id="GO:0034765">
    <property type="term" value="P:regulation of monoatomic ion transmembrane transport"/>
    <property type="evidence" value="ECO:0007669"/>
    <property type="project" value="TreeGrafter"/>
</dbReference>
<dbReference type="Pfam" id="PF17655">
    <property type="entry name" value="IRK_C"/>
    <property type="match status" value="1"/>
</dbReference>
<dbReference type="AlphaFoldDB" id="A0A1I7NAJ0"/>
<feature type="domain" description="Potassium channel" evidence="13">
    <location>
        <begin position="86"/>
        <end position="150"/>
    </location>
</feature>
<keyword evidence="16" id="KW-1185">Reference proteome</keyword>
<evidence type="ECO:0000256" key="3">
    <source>
        <dbReference type="ARBA" id="ARBA00022538"/>
    </source>
</evidence>
<evidence type="ECO:0000256" key="12">
    <source>
        <dbReference type="SAM" id="Phobius"/>
    </source>
</evidence>
<dbReference type="PRINTS" id="PR01320">
    <property type="entry name" value="KIRCHANNEL"/>
</dbReference>
<dbReference type="GO" id="GO:1990573">
    <property type="term" value="P:potassium ion import across plasma membrane"/>
    <property type="evidence" value="ECO:0007669"/>
    <property type="project" value="TreeGrafter"/>
</dbReference>
<sequence>MALRKRINPRSTPNPDTGFGTNPSSYGGRFLNKDGSYNLIKRGVPFFTRISVFQSLIAMPLWAFIGIIMLFFIAINFLFALLYIALGTEHLNGVVSRDFAGRFSETFFFSAQTLTTVGYGHVSPVGFWTSLTASFEALCGLMTFAIVTGLVYGRFARPRAYLRFSKHALIAPYQEGVGLMFRMVCYKDKHNLIDASVRVNLGLNIEEQGKQVYKFYALNLERYRIDTLNMNWTVVHPINENSPLRGFTTEDLAHAEAELYVQVSGFDEVFSTTVVQKTSYTFDEIIFGARFVPMYHESADQSTTILDVDKLDAYERVHLPPFSDS</sequence>
<evidence type="ECO:0000256" key="9">
    <source>
        <dbReference type="ARBA" id="ARBA00023136"/>
    </source>
</evidence>
<dbReference type="GO" id="GO:0005886">
    <property type="term" value="C:plasma membrane"/>
    <property type="evidence" value="ECO:0007669"/>
    <property type="project" value="TreeGrafter"/>
</dbReference>
<reference evidence="16" key="1">
    <citation type="submission" date="2016-10" db="EMBL/GenBank/DDBJ databases">
        <authorList>
            <person name="Varghese N."/>
            <person name="Submissions S."/>
        </authorList>
    </citation>
    <scope>NUCLEOTIDE SEQUENCE [LARGE SCALE GENOMIC DNA]</scope>
    <source>
        <strain evidence="16">DSM 14807</strain>
    </source>
</reference>
<feature type="region of interest" description="Disordered" evidence="11">
    <location>
        <begin position="1"/>
        <end position="24"/>
    </location>
</feature>
<dbReference type="SUPFAM" id="SSF81324">
    <property type="entry name" value="Voltage-gated potassium channels"/>
    <property type="match status" value="1"/>
</dbReference>
<evidence type="ECO:0000256" key="6">
    <source>
        <dbReference type="ARBA" id="ARBA00022958"/>
    </source>
</evidence>
<dbReference type="EMBL" id="FPCJ01000001">
    <property type="protein sequence ID" value="SFV31669.1"/>
    <property type="molecule type" value="Genomic_DNA"/>
</dbReference>